<accession>L0DRE4</accession>
<dbReference type="AlphaFoldDB" id="L0DRE4"/>
<reference evidence="1 2" key="1">
    <citation type="submission" date="2012-02" db="EMBL/GenBank/DDBJ databases">
        <title>Complete sequence of chromosome of Singulisphaera acidiphila DSM 18658.</title>
        <authorList>
            <consortium name="US DOE Joint Genome Institute (JGI-PGF)"/>
            <person name="Lucas S."/>
            <person name="Copeland A."/>
            <person name="Lapidus A."/>
            <person name="Glavina del Rio T."/>
            <person name="Dalin E."/>
            <person name="Tice H."/>
            <person name="Bruce D."/>
            <person name="Goodwin L."/>
            <person name="Pitluck S."/>
            <person name="Peters L."/>
            <person name="Ovchinnikova G."/>
            <person name="Chertkov O."/>
            <person name="Kyrpides N."/>
            <person name="Mavromatis K."/>
            <person name="Ivanova N."/>
            <person name="Brettin T."/>
            <person name="Detter J.C."/>
            <person name="Han C."/>
            <person name="Larimer F."/>
            <person name="Land M."/>
            <person name="Hauser L."/>
            <person name="Markowitz V."/>
            <person name="Cheng J.-F."/>
            <person name="Hugenholtz P."/>
            <person name="Woyke T."/>
            <person name="Wu D."/>
            <person name="Tindall B."/>
            <person name="Pomrenke H."/>
            <person name="Brambilla E."/>
            <person name="Klenk H.-P."/>
            <person name="Eisen J.A."/>
        </authorList>
    </citation>
    <scope>NUCLEOTIDE SEQUENCE [LARGE SCALE GENOMIC DNA]</scope>
    <source>
        <strain evidence="2">ATCC BAA-1392 / DSM 18658 / VKM B-2454 / MOB10</strain>
    </source>
</reference>
<evidence type="ECO:0000313" key="1">
    <source>
        <dbReference type="EMBL" id="AGA31547.1"/>
    </source>
</evidence>
<keyword evidence="2" id="KW-1185">Reference proteome</keyword>
<sequence length="37" mass="4183">MTQPEKGHSPCALLRQVSVLKNWHREASTRGGLHPIF</sequence>
<dbReference type="STRING" id="886293.Sinac_7514"/>
<dbReference type="KEGG" id="saci:Sinac_7514"/>
<proteinExistence type="predicted"/>
<organism evidence="1 2">
    <name type="scientific">Singulisphaera acidiphila (strain ATCC BAA-1392 / DSM 18658 / VKM B-2454 / MOB10)</name>
    <dbReference type="NCBI Taxonomy" id="886293"/>
    <lineage>
        <taxon>Bacteria</taxon>
        <taxon>Pseudomonadati</taxon>
        <taxon>Planctomycetota</taxon>
        <taxon>Planctomycetia</taxon>
        <taxon>Isosphaerales</taxon>
        <taxon>Isosphaeraceae</taxon>
        <taxon>Singulisphaera</taxon>
    </lineage>
</organism>
<protein>
    <submittedName>
        <fullName evidence="1">Uncharacterized protein</fullName>
    </submittedName>
</protein>
<dbReference type="HOGENOM" id="CLU_3348681_0_0_0"/>
<evidence type="ECO:0000313" key="2">
    <source>
        <dbReference type="Proteomes" id="UP000010798"/>
    </source>
</evidence>
<name>L0DRE4_SINAD</name>
<gene>
    <name evidence="1" type="ordered locus">Sinac_7514</name>
</gene>
<dbReference type="EMBL" id="CP003364">
    <property type="protein sequence ID" value="AGA31547.1"/>
    <property type="molecule type" value="Genomic_DNA"/>
</dbReference>
<dbReference type="Proteomes" id="UP000010798">
    <property type="component" value="Chromosome"/>
</dbReference>